<keyword evidence="3" id="KW-0378">Hydrolase</keyword>
<feature type="transmembrane region" description="Helical" evidence="1">
    <location>
        <begin position="67"/>
        <end position="86"/>
    </location>
</feature>
<keyword evidence="1" id="KW-1133">Transmembrane helix</keyword>
<keyword evidence="3" id="KW-0482">Metalloprotease</keyword>
<evidence type="ECO:0000256" key="1">
    <source>
        <dbReference type="SAM" id="Phobius"/>
    </source>
</evidence>
<proteinExistence type="predicted"/>
<feature type="transmembrane region" description="Helical" evidence="1">
    <location>
        <begin position="28"/>
        <end position="46"/>
    </location>
</feature>
<comment type="caution">
    <text evidence="3">The sequence shown here is derived from an EMBL/GenBank/DDBJ whole genome shotgun (WGS) entry which is preliminary data.</text>
</comment>
<dbReference type="InterPro" id="IPR003675">
    <property type="entry name" value="Rce1/LyrA-like_dom"/>
</dbReference>
<dbReference type="Proteomes" id="UP000285794">
    <property type="component" value="Unassembled WGS sequence"/>
</dbReference>
<reference evidence="3 4" key="1">
    <citation type="submission" date="2018-07" db="EMBL/GenBank/DDBJ databases">
        <title>Draft genome sequence of Ancylomarina sp. M1P.</title>
        <authorList>
            <person name="Yadav S."/>
            <person name="Villanueva L."/>
            <person name="Damste J.S.S."/>
        </authorList>
    </citation>
    <scope>NUCLEOTIDE SEQUENCE [LARGE SCALE GENOMIC DNA]</scope>
    <source>
        <strain evidence="3 4">M1P</strain>
    </source>
</reference>
<keyword evidence="1" id="KW-0812">Transmembrane</keyword>
<keyword evidence="3" id="KW-0645">Protease</keyword>
<protein>
    <submittedName>
        <fullName evidence="3">CPBP family intramembrane metalloprotease</fullName>
    </submittedName>
</protein>
<keyword evidence="4" id="KW-1185">Reference proteome</keyword>
<evidence type="ECO:0000313" key="4">
    <source>
        <dbReference type="Proteomes" id="UP000285794"/>
    </source>
</evidence>
<dbReference type="GO" id="GO:0004175">
    <property type="term" value="F:endopeptidase activity"/>
    <property type="evidence" value="ECO:0007669"/>
    <property type="project" value="UniProtKB-ARBA"/>
</dbReference>
<sequence length="206" mass="24978">MSKLYLWSEFVVLFFVMPLLYFFELIPIHKGIPLVLVFIYCFVVMYNRKNISRRVFRVKSYVSLKEVAIKSLFLLIVSSLWVYIFREDVFFHLPLNNFWFWVFIVLTYPIWSAFTQEFIYRFFFYQRYRILFDSILVMIFVNALCFSMAHIIFRNWVALVFTFVGSIVFSLTYIRSKSLNVVFIEHSIYGNIFFTNGFGIFFYLPL</sequence>
<dbReference type="GO" id="GO:0080120">
    <property type="term" value="P:CAAX-box protein maturation"/>
    <property type="evidence" value="ECO:0007669"/>
    <property type="project" value="UniProtKB-ARBA"/>
</dbReference>
<dbReference type="GO" id="GO:0008237">
    <property type="term" value="F:metallopeptidase activity"/>
    <property type="evidence" value="ECO:0007669"/>
    <property type="project" value="UniProtKB-KW"/>
</dbReference>
<dbReference type="EMBL" id="QQWG01000002">
    <property type="protein sequence ID" value="RRG24252.1"/>
    <property type="molecule type" value="Genomic_DNA"/>
</dbReference>
<evidence type="ECO:0000313" key="3">
    <source>
        <dbReference type="EMBL" id="RRG24252.1"/>
    </source>
</evidence>
<dbReference type="OrthoDB" id="9805801at2"/>
<feature type="transmembrane region" description="Helical" evidence="1">
    <location>
        <begin position="156"/>
        <end position="174"/>
    </location>
</feature>
<gene>
    <name evidence="3" type="ORF">DWB61_03825</name>
</gene>
<feature type="transmembrane region" description="Helical" evidence="1">
    <location>
        <begin position="186"/>
        <end position="204"/>
    </location>
</feature>
<evidence type="ECO:0000259" key="2">
    <source>
        <dbReference type="Pfam" id="PF02517"/>
    </source>
</evidence>
<dbReference type="AlphaFoldDB" id="A0A425Y7H8"/>
<dbReference type="GO" id="GO:0006508">
    <property type="term" value="P:proteolysis"/>
    <property type="evidence" value="ECO:0007669"/>
    <property type="project" value="UniProtKB-KW"/>
</dbReference>
<feature type="transmembrane region" description="Helical" evidence="1">
    <location>
        <begin position="98"/>
        <end position="123"/>
    </location>
</feature>
<organism evidence="3 4">
    <name type="scientific">Ancylomarina euxinus</name>
    <dbReference type="NCBI Taxonomy" id="2283627"/>
    <lineage>
        <taxon>Bacteria</taxon>
        <taxon>Pseudomonadati</taxon>
        <taxon>Bacteroidota</taxon>
        <taxon>Bacteroidia</taxon>
        <taxon>Marinilabiliales</taxon>
        <taxon>Marinifilaceae</taxon>
        <taxon>Ancylomarina</taxon>
    </lineage>
</organism>
<keyword evidence="1" id="KW-0472">Membrane</keyword>
<feature type="transmembrane region" description="Helical" evidence="1">
    <location>
        <begin position="130"/>
        <end position="150"/>
    </location>
</feature>
<feature type="domain" description="CAAX prenyl protease 2/Lysostaphin resistance protein A-like" evidence="2">
    <location>
        <begin position="99"/>
        <end position="189"/>
    </location>
</feature>
<dbReference type="RefSeq" id="WP_125029563.1">
    <property type="nucleotide sequence ID" value="NZ_JAPXVP010000002.1"/>
</dbReference>
<name>A0A425Y7H8_9BACT</name>
<feature type="transmembrane region" description="Helical" evidence="1">
    <location>
        <begin position="5"/>
        <end position="22"/>
    </location>
</feature>
<dbReference type="Pfam" id="PF02517">
    <property type="entry name" value="Rce1-like"/>
    <property type="match status" value="1"/>
</dbReference>
<accession>A0A425Y7H8</accession>